<evidence type="ECO:0000313" key="2">
    <source>
        <dbReference type="Proteomes" id="UP000694287"/>
    </source>
</evidence>
<sequence length="58" mass="6065">MADKAAHLSAVRGLRTRAVYVGDTEYDVRGALRAGFEAVDVTGGHRPAAALRGAGRAR</sequence>
<organism evidence="1 2">
    <name type="scientific">Pseudonocardia abyssalis</name>
    <dbReference type="NCBI Taxonomy" id="2792008"/>
    <lineage>
        <taxon>Bacteria</taxon>
        <taxon>Bacillati</taxon>
        <taxon>Actinomycetota</taxon>
        <taxon>Actinomycetes</taxon>
        <taxon>Pseudonocardiales</taxon>
        <taxon>Pseudonocardiaceae</taxon>
        <taxon>Pseudonocardia</taxon>
    </lineage>
</organism>
<reference evidence="1 2" key="1">
    <citation type="submission" date="2020-11" db="EMBL/GenBank/DDBJ databases">
        <title>Pseudonocardia abyssalis sp. nov. and Pseudonocardia oceani sp. nov., description and phylogenomic analysis of two novel actinomycetes isolated from the deep Southern Ocean.</title>
        <authorList>
            <person name="Parra J."/>
        </authorList>
    </citation>
    <scope>NUCLEOTIDE SEQUENCE [LARGE SCALE GENOMIC DNA]</scope>
    <source>
        <strain evidence="1 2">KRD-168</strain>
    </source>
</reference>
<proteinExistence type="predicted"/>
<dbReference type="RefSeq" id="WP_218615957.1">
    <property type="nucleotide sequence ID" value="NZ_JADQDK010000001.1"/>
</dbReference>
<keyword evidence="2" id="KW-1185">Reference proteome</keyword>
<accession>A0ABS6UQ59</accession>
<evidence type="ECO:0000313" key="1">
    <source>
        <dbReference type="EMBL" id="MBW0134403.1"/>
    </source>
</evidence>
<comment type="caution">
    <text evidence="1">The sequence shown here is derived from an EMBL/GenBank/DDBJ whole genome shotgun (WGS) entry which is preliminary data.</text>
</comment>
<dbReference type="Proteomes" id="UP000694287">
    <property type="component" value="Unassembled WGS sequence"/>
</dbReference>
<gene>
    <name evidence="1" type="ORF">I4I81_09050</name>
</gene>
<dbReference type="EMBL" id="JADQDK010000001">
    <property type="protein sequence ID" value="MBW0134403.1"/>
    <property type="molecule type" value="Genomic_DNA"/>
</dbReference>
<name>A0ABS6UQ59_9PSEU</name>
<dbReference type="Pfam" id="PF13242">
    <property type="entry name" value="Hydrolase_like"/>
    <property type="match status" value="1"/>
</dbReference>
<protein>
    <submittedName>
        <fullName evidence="1">HAD hydrolase-like protein</fullName>
    </submittedName>
</protein>